<evidence type="ECO:0000256" key="6">
    <source>
        <dbReference type="ARBA" id="ARBA00023304"/>
    </source>
</evidence>
<dbReference type="InterPro" id="IPR019455">
    <property type="entry name" value="Acetolactate_synth_ssu_C"/>
</dbReference>
<dbReference type="EMBL" id="CP019791">
    <property type="protein sequence ID" value="AQT67352.1"/>
    <property type="molecule type" value="Genomic_DNA"/>
</dbReference>
<dbReference type="KEGG" id="alus:STSP2_00496"/>
<dbReference type="CDD" id="cd04878">
    <property type="entry name" value="ACT_AHAS"/>
    <property type="match status" value="1"/>
</dbReference>
<evidence type="ECO:0000256" key="7">
    <source>
        <dbReference type="ARBA" id="ARBA00048670"/>
    </source>
</evidence>
<evidence type="ECO:0000256" key="5">
    <source>
        <dbReference type="ARBA" id="ARBA00022605"/>
    </source>
</evidence>
<evidence type="ECO:0000256" key="3">
    <source>
        <dbReference type="ARBA" id="ARBA00006341"/>
    </source>
</evidence>
<comment type="catalytic activity">
    <reaction evidence="7 8">
        <text>2 pyruvate + H(+) = (2S)-2-acetolactate + CO2</text>
        <dbReference type="Rhea" id="RHEA:25249"/>
        <dbReference type="ChEBI" id="CHEBI:15361"/>
        <dbReference type="ChEBI" id="CHEBI:15378"/>
        <dbReference type="ChEBI" id="CHEBI:16526"/>
        <dbReference type="ChEBI" id="CHEBI:58476"/>
        <dbReference type="EC" id="2.2.1.6"/>
    </reaction>
</comment>
<evidence type="ECO:0000256" key="2">
    <source>
        <dbReference type="ARBA" id="ARBA00005025"/>
    </source>
</evidence>
<dbReference type="PANTHER" id="PTHR30239">
    <property type="entry name" value="ACETOLACTATE SYNTHASE SMALL SUBUNIT"/>
    <property type="match status" value="1"/>
</dbReference>
<dbReference type="UniPathway" id="UPA00047">
    <property type="reaction ID" value="UER00055"/>
</dbReference>
<keyword evidence="6 8" id="KW-0100">Branched-chain amino acid biosynthesis</keyword>
<dbReference type="SUPFAM" id="SSF55021">
    <property type="entry name" value="ACT-like"/>
    <property type="match status" value="2"/>
</dbReference>
<reference evidence="11" key="1">
    <citation type="submission" date="2017-02" db="EMBL/GenBank/DDBJ databases">
        <title>Comparative genomics and description of representatives of a novel lineage of planctomycetes thriving in anoxic sediments.</title>
        <authorList>
            <person name="Spring S."/>
            <person name="Bunk B."/>
            <person name="Sproer C."/>
        </authorList>
    </citation>
    <scope>NUCLEOTIDE SEQUENCE [LARGE SCALE GENOMIC DNA]</scope>
    <source>
        <strain evidence="11">ST-NAGAB-D1</strain>
    </source>
</reference>
<protein>
    <recommendedName>
        <fullName evidence="8">Acetolactate synthase small subunit</fullName>
        <shortName evidence="8">AHAS</shortName>
        <shortName evidence="8">ALS</shortName>
        <ecNumber evidence="8">2.2.1.6</ecNumber>
    </recommendedName>
    <alternativeName>
        <fullName evidence="8">Acetohydroxy-acid synthase small subunit</fullName>
    </alternativeName>
</protein>
<evidence type="ECO:0000256" key="1">
    <source>
        <dbReference type="ARBA" id="ARBA00004974"/>
    </source>
</evidence>
<dbReference type="AlphaFoldDB" id="A0A1U9NHE6"/>
<comment type="pathway">
    <text evidence="1 8">Amino-acid biosynthesis; L-isoleucine biosynthesis; L-isoleucine from 2-oxobutanoate: step 1/4.</text>
</comment>
<dbReference type="InterPro" id="IPR027271">
    <property type="entry name" value="Acetolactate_synth/TF_NikR_C"/>
</dbReference>
<dbReference type="GO" id="GO:1990610">
    <property type="term" value="F:acetolactate synthase regulator activity"/>
    <property type="evidence" value="ECO:0007669"/>
    <property type="project" value="UniProtKB-UniRule"/>
</dbReference>
<dbReference type="Gene3D" id="3.30.70.1150">
    <property type="entry name" value="ACT-like. Chain A, domain 2"/>
    <property type="match status" value="1"/>
</dbReference>
<accession>A0A1U9NHE6</accession>
<dbReference type="RefSeq" id="WP_146659523.1">
    <property type="nucleotide sequence ID" value="NZ_CP019791.1"/>
</dbReference>
<evidence type="ECO:0000313" key="10">
    <source>
        <dbReference type="EMBL" id="AQT67352.1"/>
    </source>
</evidence>
<dbReference type="NCBIfam" id="TIGR00119">
    <property type="entry name" value="acolac_sm"/>
    <property type="match status" value="1"/>
</dbReference>
<feature type="domain" description="ACT" evidence="9">
    <location>
        <begin position="4"/>
        <end position="78"/>
    </location>
</feature>
<evidence type="ECO:0000313" key="11">
    <source>
        <dbReference type="Proteomes" id="UP000189674"/>
    </source>
</evidence>
<evidence type="ECO:0000256" key="8">
    <source>
        <dbReference type="RuleBase" id="RU368092"/>
    </source>
</evidence>
<dbReference type="Proteomes" id="UP000189674">
    <property type="component" value="Chromosome"/>
</dbReference>
<organism evidence="10 11">
    <name type="scientific">Anaerohalosphaera lusitana</name>
    <dbReference type="NCBI Taxonomy" id="1936003"/>
    <lineage>
        <taxon>Bacteria</taxon>
        <taxon>Pseudomonadati</taxon>
        <taxon>Planctomycetota</taxon>
        <taxon>Phycisphaerae</taxon>
        <taxon>Sedimentisphaerales</taxon>
        <taxon>Anaerohalosphaeraceae</taxon>
        <taxon>Anaerohalosphaera</taxon>
    </lineage>
</organism>
<keyword evidence="11" id="KW-1185">Reference proteome</keyword>
<sequence length="164" mass="17876">MKHILSALVQNEPGVLAHVSGMFAARAFNIDSLAVGRTDDPKLSRMTIVVVGDDRMVEQVRKQLAKIVSVVKVQDFAGKDTVARDLMLLSVAAPAEKRPEIFALIEMFNAKVVDIGPKFVMVEVSGPEAKIEAFIEACKPYGVKNVARTGTIAMPRQPRSNSQE</sequence>
<comment type="similarity">
    <text evidence="3 8">Belongs to the acetolactate synthase small subunit family.</text>
</comment>
<dbReference type="OrthoDB" id="9787365at2"/>
<dbReference type="InterPro" id="IPR045865">
    <property type="entry name" value="ACT-like_dom_sf"/>
</dbReference>
<dbReference type="EC" id="2.2.1.6" evidence="8"/>
<evidence type="ECO:0000256" key="4">
    <source>
        <dbReference type="ARBA" id="ARBA00011744"/>
    </source>
</evidence>
<dbReference type="Pfam" id="PF10369">
    <property type="entry name" value="ALS_ss_C"/>
    <property type="match status" value="1"/>
</dbReference>
<dbReference type="InterPro" id="IPR054480">
    <property type="entry name" value="AHAS_small-like_ACT"/>
</dbReference>
<proteinExistence type="inferred from homology"/>
<keyword evidence="8 10" id="KW-0808">Transferase</keyword>
<dbReference type="GO" id="GO:0003984">
    <property type="term" value="F:acetolactate synthase activity"/>
    <property type="evidence" value="ECO:0007669"/>
    <property type="project" value="UniProtKB-UniRule"/>
</dbReference>
<dbReference type="PANTHER" id="PTHR30239:SF0">
    <property type="entry name" value="ACETOLACTATE SYNTHASE SMALL SUBUNIT 1, CHLOROPLASTIC"/>
    <property type="match status" value="1"/>
</dbReference>
<gene>
    <name evidence="10" type="primary">ilvH</name>
    <name evidence="10" type="ORF">STSP2_00496</name>
</gene>
<dbReference type="InterPro" id="IPR002912">
    <property type="entry name" value="ACT_dom"/>
</dbReference>
<dbReference type="UniPathway" id="UPA00049">
    <property type="reaction ID" value="UER00059"/>
</dbReference>
<dbReference type="InterPro" id="IPR004789">
    <property type="entry name" value="Acetalactate_synth_ssu"/>
</dbReference>
<dbReference type="GO" id="GO:0009099">
    <property type="term" value="P:L-valine biosynthetic process"/>
    <property type="evidence" value="ECO:0007669"/>
    <property type="project" value="UniProtKB-UniRule"/>
</dbReference>
<dbReference type="STRING" id="1936003.STSP2_00496"/>
<dbReference type="GO" id="GO:0005829">
    <property type="term" value="C:cytosol"/>
    <property type="evidence" value="ECO:0007669"/>
    <property type="project" value="TreeGrafter"/>
</dbReference>
<evidence type="ECO:0000259" key="9">
    <source>
        <dbReference type="PROSITE" id="PS51671"/>
    </source>
</evidence>
<name>A0A1U9NHE6_9BACT</name>
<comment type="function">
    <text evidence="8">Catalyzes the conversion of 2 pyruvate molecules into acetolactate in the first common step of the biosynthetic pathway of the branched-amino acids such as leucine, isoleucine, and valine.</text>
</comment>
<dbReference type="InterPro" id="IPR039557">
    <property type="entry name" value="AHAS_ACT"/>
</dbReference>
<dbReference type="Gene3D" id="3.30.70.260">
    <property type="match status" value="1"/>
</dbReference>
<dbReference type="GO" id="GO:0009097">
    <property type="term" value="P:isoleucine biosynthetic process"/>
    <property type="evidence" value="ECO:0007669"/>
    <property type="project" value="UniProtKB-UniRule"/>
</dbReference>
<dbReference type="Pfam" id="PF22629">
    <property type="entry name" value="ACT_AHAS_ss"/>
    <property type="match status" value="1"/>
</dbReference>
<dbReference type="PROSITE" id="PS51671">
    <property type="entry name" value="ACT"/>
    <property type="match status" value="1"/>
</dbReference>
<dbReference type="NCBIfam" id="NF008864">
    <property type="entry name" value="PRK11895.1"/>
    <property type="match status" value="1"/>
</dbReference>
<dbReference type="FunFam" id="3.30.70.260:FF:000001">
    <property type="entry name" value="Acetolactate synthase, small subunit"/>
    <property type="match status" value="1"/>
</dbReference>
<comment type="pathway">
    <text evidence="2 8">Amino-acid biosynthesis; L-valine biosynthesis; L-valine from pyruvate: step 1/4.</text>
</comment>
<comment type="subunit">
    <text evidence="4 8">Dimer of large and small chains.</text>
</comment>
<keyword evidence="5 8" id="KW-0028">Amino-acid biosynthesis</keyword>